<evidence type="ECO:0000313" key="5">
    <source>
        <dbReference type="Proteomes" id="UP001056012"/>
    </source>
</evidence>
<feature type="signal peptide" evidence="3">
    <location>
        <begin position="1"/>
        <end position="25"/>
    </location>
</feature>
<dbReference type="OrthoDB" id="3796171at2759"/>
<proteinExistence type="predicted"/>
<keyword evidence="2" id="KW-1133">Transmembrane helix</keyword>
<name>A0A9Q9DUH4_CURCL</name>
<protein>
    <submittedName>
        <fullName evidence="4">Uncharacterized protein</fullName>
    </submittedName>
</protein>
<keyword evidence="2" id="KW-0472">Membrane</keyword>
<evidence type="ECO:0000256" key="2">
    <source>
        <dbReference type="SAM" id="Phobius"/>
    </source>
</evidence>
<dbReference type="EMBL" id="CP089277">
    <property type="protein sequence ID" value="USP78804.1"/>
    <property type="molecule type" value="Genomic_DNA"/>
</dbReference>
<evidence type="ECO:0000256" key="1">
    <source>
        <dbReference type="SAM" id="MobiDB-lite"/>
    </source>
</evidence>
<feature type="compositionally biased region" description="Low complexity" evidence="1">
    <location>
        <begin position="275"/>
        <end position="297"/>
    </location>
</feature>
<feature type="chain" id="PRO_5040167188" evidence="3">
    <location>
        <begin position="26"/>
        <end position="310"/>
    </location>
</feature>
<feature type="transmembrane region" description="Helical" evidence="2">
    <location>
        <begin position="111"/>
        <end position="134"/>
    </location>
</feature>
<feature type="transmembrane region" description="Helical" evidence="2">
    <location>
        <begin position="186"/>
        <end position="206"/>
    </location>
</feature>
<feature type="region of interest" description="Disordered" evidence="1">
    <location>
        <begin position="275"/>
        <end position="310"/>
    </location>
</feature>
<keyword evidence="5" id="KW-1185">Reference proteome</keyword>
<evidence type="ECO:0000256" key="3">
    <source>
        <dbReference type="SAM" id="SignalP"/>
    </source>
</evidence>
<reference evidence="4" key="1">
    <citation type="submission" date="2021-12" db="EMBL/GenBank/DDBJ databases">
        <title>Curvularia clavata genome.</title>
        <authorList>
            <person name="Cao Y."/>
        </authorList>
    </citation>
    <scope>NUCLEOTIDE SEQUENCE</scope>
    <source>
        <strain evidence="4">Yc1106</strain>
    </source>
</reference>
<sequence>MHPSNGCRTVLLLLPPVLFLFPVAALTSILERVSKNIFYNHLSRNIRNGDYEISLPWPGISNEIQVALDVNNGPILAILGVCIIAYAVAVVSVAGIWQLKKVEGTARHERVWVWIVLVCNLIMVGASLAGFGYATSVQASDGQIISDGKVPDREFTRETWACQIDKEFPSKGWAGQACSTTQAMRYLLLPMAVAALCVLGSLWVLVRSRGGVKWVFGGKGRYGGFQGAYELQPQGLVDQYAGPPGVQWVQQPTQQWTMQPGQQWVPQPYQQWGQQPVQQWGPQPVQQWGPQPVAQAPKSGANVEQRPIFQ</sequence>
<dbReference type="VEuPathDB" id="FungiDB:yc1106_06078"/>
<accession>A0A9Q9DUH4</accession>
<dbReference type="Proteomes" id="UP001056012">
    <property type="component" value="Chromosome 4"/>
</dbReference>
<gene>
    <name evidence="4" type="ORF">yc1106_06078</name>
</gene>
<feature type="transmembrane region" description="Helical" evidence="2">
    <location>
        <begin position="75"/>
        <end position="99"/>
    </location>
</feature>
<keyword evidence="3" id="KW-0732">Signal</keyword>
<keyword evidence="2" id="KW-0812">Transmembrane</keyword>
<evidence type="ECO:0000313" key="4">
    <source>
        <dbReference type="EMBL" id="USP78804.1"/>
    </source>
</evidence>
<dbReference type="AlphaFoldDB" id="A0A9Q9DUH4"/>
<organism evidence="4 5">
    <name type="scientific">Curvularia clavata</name>
    <dbReference type="NCBI Taxonomy" id="95742"/>
    <lineage>
        <taxon>Eukaryota</taxon>
        <taxon>Fungi</taxon>
        <taxon>Dikarya</taxon>
        <taxon>Ascomycota</taxon>
        <taxon>Pezizomycotina</taxon>
        <taxon>Dothideomycetes</taxon>
        <taxon>Pleosporomycetidae</taxon>
        <taxon>Pleosporales</taxon>
        <taxon>Pleosporineae</taxon>
        <taxon>Pleosporaceae</taxon>
        <taxon>Curvularia</taxon>
    </lineage>
</organism>